<keyword evidence="2" id="KW-0812">Transmembrane</keyword>
<dbReference type="InterPro" id="IPR038054">
    <property type="entry name" value="LD_TPept-like_central_sf"/>
</dbReference>
<dbReference type="AlphaFoldDB" id="A0A4P9A2E8"/>
<dbReference type="Pfam" id="PF12229">
    <property type="entry name" value="PG_binding_4"/>
    <property type="match status" value="1"/>
</dbReference>
<sequence length="603" mass="67159">MSTQRLVSIGKEKSRELRRCLTLRLKIIRLRVRRFCKRCHQDSSLRWVFYGCASFCVLCLLSVVVQLGFPGDRLTSRAHMMGRSVSWWTRTDIEKLAKDSTPQTQLQFVTRNGKQAASVDNFGGTVCSHCVADKALDYPWWQRLIPFSLWWRSVEVKNAEVKFDESALEAKMAEYGDTLTLPPENARVEIQNGKVVVMAEKSGRELQSAEARQAIASTQYSLGDKTEVQMKGKCLSAKVTEKQLQELRSRVEKILQRNITLEFEGKAVKIDKSTIAKLLSFIEDGHNVPKIALNQAKLTEFLEQSFGKVVNKPAGKTVIHMHDGTETKRENGAPGRGIDVAQMTTKVQEVLLGTEEKDSKIALLAKQLPPQPVYKETFSHSALGLQAYVNSLARDHDIRLTVSQVSGENWSAQVRGGEPSVSASTYKLYIAMVLMDKIDNNQLTMNDKIGGVPVQECITRMIVNSDNACPEATIAQYTASGITEYLREGKGFKETSFRGSYVMTSTNDLANILKGIDDGTLVRGGHRDFLLGLMQRQVYRQGIPAGSSGTVQDKVGFLEGYLNDAAIVTHPKGKYVMSIITKGQSWGKIAEITRKLEDIMYGG</sequence>
<keyword evidence="1" id="KW-0175">Coiled coil</keyword>
<dbReference type="Pfam" id="PF13354">
    <property type="entry name" value="Beta-lactamase2"/>
    <property type="match status" value="1"/>
</dbReference>
<evidence type="ECO:0000313" key="6">
    <source>
        <dbReference type="Proteomes" id="UP000310639"/>
    </source>
</evidence>
<dbReference type="InterPro" id="IPR045155">
    <property type="entry name" value="Beta-lactam_cat"/>
</dbReference>
<dbReference type="GO" id="GO:0008800">
    <property type="term" value="F:beta-lactamase activity"/>
    <property type="evidence" value="ECO:0007669"/>
    <property type="project" value="InterPro"/>
</dbReference>
<dbReference type="EMBL" id="CP040004">
    <property type="protein sequence ID" value="QCT41943.1"/>
    <property type="molecule type" value="Genomic_DNA"/>
</dbReference>
<evidence type="ECO:0000256" key="2">
    <source>
        <dbReference type="SAM" id="Phobius"/>
    </source>
</evidence>
<name>A0A4P9A2E8_9BACT</name>
<gene>
    <name evidence="5" type="ORF">FBF37_00390</name>
</gene>
<feature type="transmembrane region" description="Helical" evidence="2">
    <location>
        <begin position="47"/>
        <end position="69"/>
    </location>
</feature>
<organism evidence="5 6">
    <name type="scientific">Candidatus Nanosynbacter featherlites</name>
    <dbReference type="NCBI Taxonomy" id="2572088"/>
    <lineage>
        <taxon>Bacteria</taxon>
        <taxon>Candidatus Saccharimonadota</taxon>
        <taxon>Candidatus Saccharimonadia</taxon>
        <taxon>Candidatus Nanosynbacterales</taxon>
        <taxon>Candidatus Nanosynbacteraceae</taxon>
        <taxon>Candidatus Nanosynbacter</taxon>
    </lineage>
</organism>
<accession>A0A4P9A2E8</accession>
<proteinExistence type="predicted"/>
<dbReference type="PANTHER" id="PTHR35333:SF3">
    <property type="entry name" value="BETA-LACTAMASE-TYPE TRANSPEPTIDASE FOLD CONTAINING PROTEIN"/>
    <property type="match status" value="1"/>
</dbReference>
<dbReference type="GO" id="GO:0030655">
    <property type="term" value="P:beta-lactam antibiotic catabolic process"/>
    <property type="evidence" value="ECO:0007669"/>
    <property type="project" value="InterPro"/>
</dbReference>
<reference evidence="5 6" key="1">
    <citation type="submission" date="2019-04" db="EMBL/GenBank/DDBJ databases">
        <title>Saccharibacteria TM7 genomes.</title>
        <authorList>
            <person name="Bor B."/>
            <person name="He X."/>
            <person name="Chen T."/>
            <person name="Dewhirst F.E."/>
        </authorList>
    </citation>
    <scope>NUCLEOTIDE SEQUENCE [LARGE SCALE GENOMIC DNA]</scope>
    <source>
        <strain evidence="5 6">BB001</strain>
    </source>
</reference>
<keyword evidence="6" id="KW-1185">Reference proteome</keyword>
<dbReference type="InterPro" id="IPR022029">
    <property type="entry name" value="YoaR-like_PG-bd"/>
</dbReference>
<dbReference type="KEGG" id="nft:FBF37_00390"/>
<dbReference type="OrthoDB" id="9803967at2"/>
<evidence type="ECO:0000259" key="4">
    <source>
        <dbReference type="Pfam" id="PF13354"/>
    </source>
</evidence>
<dbReference type="SUPFAM" id="SSF143985">
    <property type="entry name" value="L,D-transpeptidase pre-catalytic domain-like"/>
    <property type="match status" value="1"/>
</dbReference>
<dbReference type="SUPFAM" id="SSF56601">
    <property type="entry name" value="beta-lactamase/transpeptidase-like"/>
    <property type="match status" value="1"/>
</dbReference>
<protein>
    <recommendedName>
        <fullName evidence="7">Serine hydrolase</fullName>
    </recommendedName>
</protein>
<dbReference type="Proteomes" id="UP000310639">
    <property type="component" value="Chromosome"/>
</dbReference>
<dbReference type="GO" id="GO:0046677">
    <property type="term" value="P:response to antibiotic"/>
    <property type="evidence" value="ECO:0007669"/>
    <property type="project" value="InterPro"/>
</dbReference>
<feature type="domain" description="YoaR-like putative peptidoglycan binding" evidence="3">
    <location>
        <begin position="153"/>
        <end position="216"/>
    </location>
</feature>
<evidence type="ECO:0000256" key="1">
    <source>
        <dbReference type="SAM" id="Coils"/>
    </source>
</evidence>
<dbReference type="InterPro" id="IPR000871">
    <property type="entry name" value="Beta-lactam_class-A"/>
</dbReference>
<feature type="coiled-coil region" evidence="1">
    <location>
        <begin position="237"/>
        <end position="264"/>
    </location>
</feature>
<evidence type="ECO:0008006" key="7">
    <source>
        <dbReference type="Google" id="ProtNLM"/>
    </source>
</evidence>
<keyword evidence="2" id="KW-0472">Membrane</keyword>
<dbReference type="Gene3D" id="3.40.710.10">
    <property type="entry name" value="DD-peptidase/beta-lactamase superfamily"/>
    <property type="match status" value="1"/>
</dbReference>
<dbReference type="InterPro" id="IPR012338">
    <property type="entry name" value="Beta-lactam/transpept-like"/>
</dbReference>
<keyword evidence="2" id="KW-1133">Transmembrane helix</keyword>
<feature type="domain" description="Beta-lactamase class A catalytic" evidence="4">
    <location>
        <begin position="405"/>
        <end position="581"/>
    </location>
</feature>
<dbReference type="Gene3D" id="3.10.20.800">
    <property type="match status" value="1"/>
</dbReference>
<dbReference type="PANTHER" id="PTHR35333">
    <property type="entry name" value="BETA-LACTAMASE"/>
    <property type="match status" value="1"/>
</dbReference>
<evidence type="ECO:0000313" key="5">
    <source>
        <dbReference type="EMBL" id="QCT41943.1"/>
    </source>
</evidence>
<evidence type="ECO:0000259" key="3">
    <source>
        <dbReference type="Pfam" id="PF12229"/>
    </source>
</evidence>